<dbReference type="PANTHER" id="PTHR47501">
    <property type="entry name" value="TRANSPOSASE-RELATED"/>
    <property type="match status" value="1"/>
</dbReference>
<dbReference type="Proteomes" id="UP000475862">
    <property type="component" value="Unassembled WGS sequence"/>
</dbReference>
<dbReference type="SUPFAM" id="SSF53098">
    <property type="entry name" value="Ribonuclease H-like"/>
    <property type="match status" value="1"/>
</dbReference>
<dbReference type="AlphaFoldDB" id="A0A6G0SW30"/>
<name>A0A6G0SW30_APHGL</name>
<evidence type="ECO:0000256" key="1">
    <source>
        <dbReference type="SAM" id="MobiDB-lite"/>
    </source>
</evidence>
<evidence type="ECO:0000313" key="3">
    <source>
        <dbReference type="Proteomes" id="UP000475862"/>
    </source>
</evidence>
<dbReference type="EMBL" id="VYZN01000949">
    <property type="protein sequence ID" value="KAE9522573.1"/>
    <property type="molecule type" value="Genomic_DNA"/>
</dbReference>
<protein>
    <recommendedName>
        <fullName evidence="4">HAT C-terminal dimerisation domain-containing protein</fullName>
    </recommendedName>
</protein>
<sequence length="306" mass="35354">MKKCTLLWNASSRSKSAEVILQTLGHNISRPGDRRWNSLYDSLKQILKNKEKNCELFEALGLKNNMLKDSEYIYIEEHLNCVGPLAEAIDILQGENNIFYGFVLPVLLSLRRKVNQLLLNDWRYCEPLLNSILMSIEKRFSNILNLNTIEAENAAIAVFSHPKFKNRWLSCIDSSQHDRLIKMFKTAVANKIEEMNIMSSTDSELTKLSEQSNENNAQQSRRSATSETEIQVVQFFNNLYQDLVILHQYPQIKEIFLRFNTPLPSSAPVERLFSYATMTNLPKSNKLSDGKFEERVILKSNLKIQE</sequence>
<dbReference type="InterPro" id="IPR012337">
    <property type="entry name" value="RNaseH-like_sf"/>
</dbReference>
<organism evidence="2 3">
    <name type="scientific">Aphis glycines</name>
    <name type="common">Soybean aphid</name>
    <dbReference type="NCBI Taxonomy" id="307491"/>
    <lineage>
        <taxon>Eukaryota</taxon>
        <taxon>Metazoa</taxon>
        <taxon>Ecdysozoa</taxon>
        <taxon>Arthropoda</taxon>
        <taxon>Hexapoda</taxon>
        <taxon>Insecta</taxon>
        <taxon>Pterygota</taxon>
        <taxon>Neoptera</taxon>
        <taxon>Paraneoptera</taxon>
        <taxon>Hemiptera</taxon>
        <taxon>Sternorrhyncha</taxon>
        <taxon>Aphidomorpha</taxon>
        <taxon>Aphidoidea</taxon>
        <taxon>Aphididae</taxon>
        <taxon>Aphidini</taxon>
        <taxon>Aphis</taxon>
        <taxon>Aphis</taxon>
    </lineage>
</organism>
<keyword evidence="3" id="KW-1185">Reference proteome</keyword>
<dbReference type="PANTHER" id="PTHR47501:SF5">
    <property type="entry name" value="HAT C-TERMINAL DIMERISATION DOMAIN-CONTAINING PROTEIN"/>
    <property type="match status" value="1"/>
</dbReference>
<evidence type="ECO:0000313" key="2">
    <source>
        <dbReference type="EMBL" id="KAE9522573.1"/>
    </source>
</evidence>
<feature type="region of interest" description="Disordered" evidence="1">
    <location>
        <begin position="203"/>
        <end position="224"/>
    </location>
</feature>
<gene>
    <name evidence="2" type="ORF">AGLY_016995</name>
</gene>
<reference evidence="2 3" key="1">
    <citation type="submission" date="2019-08" db="EMBL/GenBank/DDBJ databases">
        <title>The genome of the soybean aphid Biotype 1, its phylome, world population structure and adaptation to the North American continent.</title>
        <authorList>
            <person name="Giordano R."/>
            <person name="Donthu R.K."/>
            <person name="Hernandez A.G."/>
            <person name="Wright C.L."/>
            <person name="Zimin A.V."/>
        </authorList>
    </citation>
    <scope>NUCLEOTIDE SEQUENCE [LARGE SCALE GENOMIC DNA]</scope>
    <source>
        <tissue evidence="2">Whole aphids</tissue>
    </source>
</reference>
<accession>A0A6G0SW30</accession>
<dbReference type="OrthoDB" id="6587994at2759"/>
<comment type="caution">
    <text evidence="2">The sequence shown here is derived from an EMBL/GenBank/DDBJ whole genome shotgun (WGS) entry which is preliminary data.</text>
</comment>
<evidence type="ECO:0008006" key="4">
    <source>
        <dbReference type="Google" id="ProtNLM"/>
    </source>
</evidence>
<proteinExistence type="predicted"/>